<reference evidence="2 3" key="1">
    <citation type="journal article" date="2017" name="BMC Biol.">
        <title>Genomic innovations, transcriptional plasticity and gene loss underlying the evolution and divergence of two highly polyphagous and invasive Helicoverpa pest species.</title>
        <authorList>
            <person name="Pearce S.L."/>
            <person name="Clarke D.F."/>
            <person name="East P.D."/>
            <person name="Elfekih S."/>
            <person name="Gordon K.H."/>
            <person name="Jermiin L.S."/>
            <person name="McGaughran A."/>
            <person name="Oakeshott J.G."/>
            <person name="Papanikolaou A."/>
            <person name="Perera O.P."/>
            <person name="Rane R.V."/>
            <person name="Richards S."/>
            <person name="Tay W.T."/>
            <person name="Walsh T.K."/>
            <person name="Anderson A."/>
            <person name="Anderson C.J."/>
            <person name="Asgari S."/>
            <person name="Board P.G."/>
            <person name="Bretschneider A."/>
            <person name="Campbell P.M."/>
            <person name="Chertemps T."/>
            <person name="Christeller J.T."/>
            <person name="Coppin C.W."/>
            <person name="Downes S.J."/>
            <person name="Duan G."/>
            <person name="Farnsworth C.A."/>
            <person name="Good R.T."/>
            <person name="Han L.B."/>
            <person name="Han Y.C."/>
            <person name="Hatje K."/>
            <person name="Horne I."/>
            <person name="Huang Y.P."/>
            <person name="Hughes D.S."/>
            <person name="Jacquin-Joly E."/>
            <person name="James W."/>
            <person name="Jhangiani S."/>
            <person name="Kollmar M."/>
            <person name="Kuwar S.S."/>
            <person name="Li S."/>
            <person name="Liu N.Y."/>
            <person name="Maibeche M.T."/>
            <person name="Miller J.R."/>
            <person name="Montagne N."/>
            <person name="Perry T."/>
            <person name="Qu J."/>
            <person name="Song S.V."/>
            <person name="Sutton G.G."/>
            <person name="Vogel H."/>
            <person name="Walenz B.P."/>
            <person name="Xu W."/>
            <person name="Zhang H.J."/>
            <person name="Zou Z."/>
            <person name="Batterham P."/>
            <person name="Edwards O.R."/>
            <person name="Feyereisen R."/>
            <person name="Gibbs R.A."/>
            <person name="Heckel D.G."/>
            <person name="McGrath A."/>
            <person name="Robin C."/>
            <person name="Scherer S.E."/>
            <person name="Worley K.C."/>
            <person name="Wu Y.D."/>
        </authorList>
    </citation>
    <scope>NUCLEOTIDE SEQUENCE [LARGE SCALE GENOMIC DNA]</scope>
    <source>
        <strain evidence="2">Harm_GR_Male_#8</strain>
        <tissue evidence="2">Whole organism</tissue>
    </source>
</reference>
<dbReference type="EMBL" id="KZ149914">
    <property type="protein sequence ID" value="PZC78026.1"/>
    <property type="molecule type" value="Genomic_DNA"/>
</dbReference>
<dbReference type="AlphaFoldDB" id="A0A2W1BZA3"/>
<keyword evidence="1" id="KW-0472">Membrane</keyword>
<evidence type="ECO:0000313" key="3">
    <source>
        <dbReference type="Proteomes" id="UP000249218"/>
    </source>
</evidence>
<sequence length="111" mass="12453">MRIYTTVNFCICLTVTLIGMNNVYFGKGTRLDVEGETMLGEINIEDDQVVDDYIGVDDPKIWHGILNDTLNILPRIDSSQSTNKPIKIITFNINIPNIKVDIKGNVAIRTV</sequence>
<feature type="transmembrane region" description="Helical" evidence="1">
    <location>
        <begin position="6"/>
        <end position="25"/>
    </location>
</feature>
<evidence type="ECO:0000256" key="1">
    <source>
        <dbReference type="SAM" id="Phobius"/>
    </source>
</evidence>
<dbReference type="Proteomes" id="UP000249218">
    <property type="component" value="Unassembled WGS sequence"/>
</dbReference>
<gene>
    <name evidence="2" type="primary">HaOG202698</name>
    <name evidence="2" type="ORF">B5X24_HaOG202698</name>
</gene>
<keyword evidence="1" id="KW-1133">Transmembrane helix</keyword>
<protein>
    <submittedName>
        <fullName evidence="2">Uncharacterized protein</fullName>
    </submittedName>
</protein>
<evidence type="ECO:0000313" key="2">
    <source>
        <dbReference type="EMBL" id="PZC78026.1"/>
    </source>
</evidence>
<accession>A0A2W1BZA3</accession>
<proteinExistence type="predicted"/>
<name>A0A2W1BZA3_HELAM</name>
<keyword evidence="1" id="KW-0812">Transmembrane</keyword>
<organism evidence="2 3">
    <name type="scientific">Helicoverpa armigera</name>
    <name type="common">Cotton bollworm</name>
    <name type="synonym">Heliothis armigera</name>
    <dbReference type="NCBI Taxonomy" id="29058"/>
    <lineage>
        <taxon>Eukaryota</taxon>
        <taxon>Metazoa</taxon>
        <taxon>Ecdysozoa</taxon>
        <taxon>Arthropoda</taxon>
        <taxon>Hexapoda</taxon>
        <taxon>Insecta</taxon>
        <taxon>Pterygota</taxon>
        <taxon>Neoptera</taxon>
        <taxon>Endopterygota</taxon>
        <taxon>Lepidoptera</taxon>
        <taxon>Glossata</taxon>
        <taxon>Ditrysia</taxon>
        <taxon>Noctuoidea</taxon>
        <taxon>Noctuidae</taxon>
        <taxon>Heliothinae</taxon>
        <taxon>Helicoverpa</taxon>
    </lineage>
</organism>
<keyword evidence="3" id="KW-1185">Reference proteome</keyword>